<evidence type="ECO:0000313" key="2">
    <source>
        <dbReference type="EMBL" id="KAG8193807.1"/>
    </source>
</evidence>
<dbReference type="SUPFAM" id="SSF57625">
    <property type="entry name" value="Invertebrate chitin-binding proteins"/>
    <property type="match status" value="1"/>
</dbReference>
<organism evidence="2 3">
    <name type="scientific">Oedothorax gibbosus</name>
    <dbReference type="NCBI Taxonomy" id="931172"/>
    <lineage>
        <taxon>Eukaryota</taxon>
        <taxon>Metazoa</taxon>
        <taxon>Ecdysozoa</taxon>
        <taxon>Arthropoda</taxon>
        <taxon>Chelicerata</taxon>
        <taxon>Arachnida</taxon>
        <taxon>Araneae</taxon>
        <taxon>Araneomorphae</taxon>
        <taxon>Entelegynae</taxon>
        <taxon>Araneoidea</taxon>
        <taxon>Linyphiidae</taxon>
        <taxon>Erigoninae</taxon>
        <taxon>Oedothorax</taxon>
    </lineage>
</organism>
<dbReference type="Pfam" id="PF01607">
    <property type="entry name" value="CBM_14"/>
    <property type="match status" value="1"/>
</dbReference>
<gene>
    <name evidence="2" type="ORF">JTE90_029541</name>
</gene>
<name>A0AAV6VBF2_9ARAC</name>
<protein>
    <recommendedName>
        <fullName evidence="1">Chitin-binding type-2 domain-containing protein</fullName>
    </recommendedName>
</protein>
<dbReference type="AlphaFoldDB" id="A0AAV6VBF2"/>
<proteinExistence type="predicted"/>
<dbReference type="GO" id="GO:0008061">
    <property type="term" value="F:chitin binding"/>
    <property type="evidence" value="ECO:0007669"/>
    <property type="project" value="InterPro"/>
</dbReference>
<dbReference type="InterPro" id="IPR002557">
    <property type="entry name" value="Chitin-bd_dom"/>
</dbReference>
<dbReference type="GO" id="GO:0005576">
    <property type="term" value="C:extracellular region"/>
    <property type="evidence" value="ECO:0007669"/>
    <property type="project" value="InterPro"/>
</dbReference>
<dbReference type="EMBL" id="JAFNEN010000114">
    <property type="protein sequence ID" value="KAG8193807.1"/>
    <property type="molecule type" value="Genomic_DNA"/>
</dbReference>
<comment type="caution">
    <text evidence="2">The sequence shown here is derived from an EMBL/GenBank/DDBJ whole genome shotgun (WGS) entry which is preliminary data.</text>
</comment>
<evidence type="ECO:0000259" key="1">
    <source>
        <dbReference type="PROSITE" id="PS50940"/>
    </source>
</evidence>
<evidence type="ECO:0000313" key="3">
    <source>
        <dbReference type="Proteomes" id="UP000827092"/>
    </source>
</evidence>
<feature type="domain" description="Chitin-binding type-2" evidence="1">
    <location>
        <begin position="68"/>
        <end position="126"/>
    </location>
</feature>
<dbReference type="SMART" id="SM00494">
    <property type="entry name" value="ChtBD2"/>
    <property type="match status" value="1"/>
</dbReference>
<reference evidence="2 3" key="1">
    <citation type="journal article" date="2022" name="Nat. Ecol. Evol.">
        <title>A masculinizing supergene underlies an exaggerated male reproductive morph in a spider.</title>
        <authorList>
            <person name="Hendrickx F."/>
            <person name="De Corte Z."/>
            <person name="Sonet G."/>
            <person name="Van Belleghem S.M."/>
            <person name="Kostlbacher S."/>
            <person name="Vangestel C."/>
        </authorList>
    </citation>
    <scope>NUCLEOTIDE SEQUENCE [LARGE SCALE GENOMIC DNA]</scope>
    <source>
        <strain evidence="2">W744_W776</strain>
    </source>
</reference>
<dbReference type="Gene3D" id="2.170.140.10">
    <property type="entry name" value="Chitin binding domain"/>
    <property type="match status" value="1"/>
</dbReference>
<dbReference type="PROSITE" id="PS50940">
    <property type="entry name" value="CHIT_BIND_II"/>
    <property type="match status" value="1"/>
</dbReference>
<accession>A0AAV6VBF2</accession>
<dbReference type="InterPro" id="IPR036508">
    <property type="entry name" value="Chitin-bd_dom_sf"/>
</dbReference>
<sequence>MSIEASPSQLIEYSAPSEFGYFGKTGVYYDKLTGSSNEDSSGESFPPVSNPSLKLLCLIISSMVAVQEGNCQFCTSHNGLYPNVENCKSYFKCIKGVPLQKWCAPGKRFDVMSMSCTFPSKTVCAGSLVHLLPSFISNYQNQGGNNNLMQQMPQQQMMPQQGNNGHFHITLAVAKPNPYNGDGNGGDMQGNMMKLMQMIFMMMQNQNQGMNNNMIAGNQNYNNINQNMMNQNMNQKNGIMNQNMMNQNMNQNMNQQNGYYQNMNNQNMMNQNLNQNMMNQNMNQNMMNQNMNQNMMSQNMNQNMMNQNQNMMNQNMNNQNMMNQNTMSQGGNHKSKKQLTIVYDMNLTKFPIKLKLFG</sequence>
<dbReference type="Proteomes" id="UP000827092">
    <property type="component" value="Unassembled WGS sequence"/>
</dbReference>
<keyword evidence="3" id="KW-1185">Reference proteome</keyword>